<evidence type="ECO:0000313" key="7">
    <source>
        <dbReference type="Proteomes" id="UP001212411"/>
    </source>
</evidence>
<evidence type="ECO:0000256" key="4">
    <source>
        <dbReference type="SAM" id="Phobius"/>
    </source>
</evidence>
<protein>
    <submittedName>
        <fullName evidence="6">Mitochondrial MIB complex subunit, DNAJC11-like protein</fullName>
    </submittedName>
</protein>
<keyword evidence="4" id="KW-0812">Transmembrane</keyword>
<dbReference type="PROSITE" id="PS00636">
    <property type="entry name" value="DNAJ_1"/>
    <property type="match status" value="1"/>
</dbReference>
<dbReference type="CDD" id="cd06257">
    <property type="entry name" value="DnaJ"/>
    <property type="match status" value="1"/>
</dbReference>
<feature type="transmembrane region" description="Helical" evidence="4">
    <location>
        <begin position="444"/>
        <end position="464"/>
    </location>
</feature>
<feature type="transmembrane region" description="Helical" evidence="4">
    <location>
        <begin position="403"/>
        <end position="424"/>
    </location>
</feature>
<dbReference type="InterPro" id="IPR055225">
    <property type="entry name" value="DNAJC11-like_beta-barrel"/>
</dbReference>
<gene>
    <name evidence="6" type="ORF">SOMG_04394</name>
</gene>
<dbReference type="GO" id="GO:0042407">
    <property type="term" value="P:cristae formation"/>
    <property type="evidence" value="ECO:0007669"/>
    <property type="project" value="TreeGrafter"/>
</dbReference>
<sequence length="616" mass="69520">MKFMMEETKELYEVLGLPVDATSAQIKDAYYRLSKLFHPDRHNVEQKTIAEQKFQRVQTAYEVLSDPIKRQIYDKYGMKGLKVDWDIGPLGQSAEELQQAIREQLQAKESQSLDSLIQNRTETNVMINATPLFAKNLRVRNPLALGMASTRELTLLERFSLVQWISYHLKSSFSIPLNTSKNLKIPIPKFFQGSSEDDEFSDHLDESEAVNGSTRLIFISEASAKIGARAQPSLSAVLRHQLSPSLSTETGLSLLRPGIATLKAVYALNNETFIIPMVRMASYKRPPQATIVIGRQISRYGTLSIRWKTGSWSLGNWGAAYPSNNASSFSIIWQQLKPSPDDPFPLLKWNAELTAGLMYSGIACNYNLKTVGPYQMQCGTSLSTVGGLQVTADANRKVFRHSAMGMTMAVAVPSGAITLNISWSRLGQKFSFPIMWSGAFDRSSIFWGLVLPIGTVLGIDNLFLRPRRISEAKRKRARRLQQHKKIHDTKKEEAEQTVTLMRELVQKKQKVETEKGGLIIEFAEYRTIPKNSVLTRRKEQVIRQDVTIPIASLVDDSRLVIPSSVSKSSIIGIYPLFSDADKELLIIYKFHQQSHHVLLREKQGVLLPNREHKLLQ</sequence>
<dbReference type="AlphaFoldDB" id="A0AAE9WEG8"/>
<dbReference type="GO" id="GO:0016020">
    <property type="term" value="C:membrane"/>
    <property type="evidence" value="ECO:0007669"/>
    <property type="project" value="UniProtKB-SubCell"/>
</dbReference>
<dbReference type="Pfam" id="PF22774">
    <property type="entry name" value="DNAJC11_beta-barrel"/>
    <property type="match status" value="1"/>
</dbReference>
<evidence type="ECO:0000256" key="1">
    <source>
        <dbReference type="ARBA" id="ARBA00004370"/>
    </source>
</evidence>
<dbReference type="InterPro" id="IPR024586">
    <property type="entry name" value="DnaJ-like_C11_C"/>
</dbReference>
<dbReference type="Pfam" id="PF11875">
    <property type="entry name" value="DnaJ-like_C11_C"/>
    <property type="match status" value="1"/>
</dbReference>
<organism evidence="6 7">
    <name type="scientific">Schizosaccharomyces osmophilus</name>
    <dbReference type="NCBI Taxonomy" id="2545709"/>
    <lineage>
        <taxon>Eukaryota</taxon>
        <taxon>Fungi</taxon>
        <taxon>Dikarya</taxon>
        <taxon>Ascomycota</taxon>
        <taxon>Taphrinomycotina</taxon>
        <taxon>Schizosaccharomycetes</taxon>
        <taxon>Schizosaccharomycetales</taxon>
        <taxon>Schizosaccharomycetaceae</taxon>
        <taxon>Schizosaccharomyces</taxon>
    </lineage>
</organism>
<keyword evidence="2 4" id="KW-0472">Membrane</keyword>
<dbReference type="GeneID" id="80877869"/>
<dbReference type="PANTHER" id="PTHR44157">
    <property type="entry name" value="DNAJ HOMOLOG SUBFAMILY C MEMBER 11"/>
    <property type="match status" value="1"/>
</dbReference>
<dbReference type="KEGG" id="som:SOMG_04394"/>
<keyword evidence="3" id="KW-0143">Chaperone</keyword>
<evidence type="ECO:0000256" key="3">
    <source>
        <dbReference type="ARBA" id="ARBA00023186"/>
    </source>
</evidence>
<comment type="subcellular location">
    <subcellularLocation>
        <location evidence="1">Membrane</location>
    </subcellularLocation>
</comment>
<evidence type="ECO:0000259" key="5">
    <source>
        <dbReference type="PROSITE" id="PS50076"/>
    </source>
</evidence>
<dbReference type="PANTHER" id="PTHR44157:SF1">
    <property type="entry name" value="DNAJ HOMOLOG SUBFAMILY C MEMBER 11"/>
    <property type="match status" value="1"/>
</dbReference>
<dbReference type="InterPro" id="IPR036869">
    <property type="entry name" value="J_dom_sf"/>
</dbReference>
<dbReference type="SUPFAM" id="SSF46565">
    <property type="entry name" value="Chaperone J-domain"/>
    <property type="match status" value="1"/>
</dbReference>
<dbReference type="Pfam" id="PF00226">
    <property type="entry name" value="DnaJ"/>
    <property type="match status" value="1"/>
</dbReference>
<dbReference type="PROSITE" id="PS50076">
    <property type="entry name" value="DNAJ_2"/>
    <property type="match status" value="1"/>
</dbReference>
<accession>A0AAE9WEG8</accession>
<evidence type="ECO:0000313" key="6">
    <source>
        <dbReference type="EMBL" id="WBW74760.1"/>
    </source>
</evidence>
<dbReference type="Gene3D" id="1.10.287.110">
    <property type="entry name" value="DnaJ domain"/>
    <property type="match status" value="1"/>
</dbReference>
<dbReference type="PRINTS" id="PR00625">
    <property type="entry name" value="JDOMAIN"/>
</dbReference>
<name>A0AAE9WEG8_9SCHI</name>
<dbReference type="InterPro" id="IPR001623">
    <property type="entry name" value="DnaJ_domain"/>
</dbReference>
<dbReference type="EMBL" id="CP115613">
    <property type="protein sequence ID" value="WBW74760.1"/>
    <property type="molecule type" value="Genomic_DNA"/>
</dbReference>
<keyword evidence="7" id="KW-1185">Reference proteome</keyword>
<reference evidence="6 7" key="1">
    <citation type="journal article" date="2023" name="G3 (Bethesda)">
        <title>A high-quality reference genome for the fission yeast Schizosaccharomyces osmophilus.</title>
        <authorList>
            <person name="Jia G.S."/>
            <person name="Zhang W.C."/>
            <person name="Liang Y."/>
            <person name="Liu X.H."/>
            <person name="Rhind N."/>
            <person name="Pidoux A."/>
            <person name="Brysch-Herzberg M."/>
            <person name="Du L.L."/>
        </authorList>
    </citation>
    <scope>NUCLEOTIDE SEQUENCE [LARGE SCALE GENOMIC DNA]</scope>
    <source>
        <strain evidence="6 7">CBS 15793</strain>
    </source>
</reference>
<dbReference type="RefSeq" id="XP_056039003.1">
    <property type="nucleotide sequence ID" value="XM_056183180.1"/>
</dbReference>
<dbReference type="InterPro" id="IPR052243">
    <property type="entry name" value="Mito_inner_membrane_organizer"/>
</dbReference>
<feature type="domain" description="J" evidence="5">
    <location>
        <begin position="10"/>
        <end position="77"/>
    </location>
</feature>
<dbReference type="InterPro" id="IPR018253">
    <property type="entry name" value="DnaJ_domain_CS"/>
</dbReference>
<keyword evidence="4" id="KW-1133">Transmembrane helix</keyword>
<dbReference type="SMART" id="SM00271">
    <property type="entry name" value="DnaJ"/>
    <property type="match status" value="1"/>
</dbReference>
<evidence type="ECO:0000256" key="2">
    <source>
        <dbReference type="ARBA" id="ARBA00023136"/>
    </source>
</evidence>
<proteinExistence type="predicted"/>
<dbReference type="Proteomes" id="UP001212411">
    <property type="component" value="Chromosome 3"/>
</dbReference>
<dbReference type="GO" id="GO:0005739">
    <property type="term" value="C:mitochondrion"/>
    <property type="evidence" value="ECO:0007669"/>
    <property type="project" value="GOC"/>
</dbReference>